<feature type="domain" description="Tudor" evidence="3">
    <location>
        <begin position="495"/>
        <end position="552"/>
    </location>
</feature>
<feature type="compositionally biased region" description="Basic residues" evidence="2">
    <location>
        <begin position="154"/>
        <end position="164"/>
    </location>
</feature>
<organism evidence="4 5">
    <name type="scientific">Aureococcus anophagefferens</name>
    <name type="common">Harmful bloom alga</name>
    <dbReference type="NCBI Taxonomy" id="44056"/>
    <lineage>
        <taxon>Eukaryota</taxon>
        <taxon>Sar</taxon>
        <taxon>Stramenopiles</taxon>
        <taxon>Ochrophyta</taxon>
        <taxon>Pelagophyceae</taxon>
        <taxon>Pelagomonadales</taxon>
        <taxon>Pelagomonadaceae</taxon>
        <taxon>Aureococcus</taxon>
    </lineage>
</organism>
<evidence type="ECO:0000259" key="3">
    <source>
        <dbReference type="SMART" id="SM00333"/>
    </source>
</evidence>
<proteinExistence type="predicted"/>
<feature type="compositionally biased region" description="Basic residues" evidence="2">
    <location>
        <begin position="947"/>
        <end position="960"/>
    </location>
</feature>
<feature type="compositionally biased region" description="Low complexity" evidence="2">
    <location>
        <begin position="193"/>
        <end position="207"/>
    </location>
</feature>
<feature type="region of interest" description="Disordered" evidence="2">
    <location>
        <begin position="135"/>
        <end position="272"/>
    </location>
</feature>
<feature type="compositionally biased region" description="Basic and acidic residues" evidence="2">
    <location>
        <begin position="1483"/>
        <end position="1493"/>
    </location>
</feature>
<evidence type="ECO:0000256" key="1">
    <source>
        <dbReference type="SAM" id="Coils"/>
    </source>
</evidence>
<feature type="domain" description="Tudor" evidence="3">
    <location>
        <begin position="990"/>
        <end position="1047"/>
    </location>
</feature>
<gene>
    <name evidence="4" type="ORF">SO694_00055048</name>
</gene>
<feature type="compositionally biased region" description="Basic and acidic residues" evidence="2">
    <location>
        <begin position="1414"/>
        <end position="1430"/>
    </location>
</feature>
<feature type="region of interest" description="Disordered" evidence="2">
    <location>
        <begin position="1406"/>
        <end position="1493"/>
    </location>
</feature>
<dbReference type="Proteomes" id="UP001363151">
    <property type="component" value="Unassembled WGS sequence"/>
</dbReference>
<dbReference type="PANTHER" id="PTHR23148">
    <property type="entry name" value="SERINE/ARGININE REGULATED NUCLEAR MATRIX PROTEIN"/>
    <property type="match status" value="1"/>
</dbReference>
<evidence type="ECO:0000313" key="4">
    <source>
        <dbReference type="EMBL" id="KAK7240871.1"/>
    </source>
</evidence>
<evidence type="ECO:0000313" key="5">
    <source>
        <dbReference type="Proteomes" id="UP001363151"/>
    </source>
</evidence>
<protein>
    <submittedName>
        <fullName evidence="4">Peptide-aspartate beta-dioxygenase</fullName>
    </submittedName>
</protein>
<evidence type="ECO:0000256" key="2">
    <source>
        <dbReference type="SAM" id="MobiDB-lite"/>
    </source>
</evidence>
<keyword evidence="1" id="KW-0175">Coiled coil</keyword>
<feature type="compositionally biased region" description="Pro residues" evidence="2">
    <location>
        <begin position="144"/>
        <end position="153"/>
    </location>
</feature>
<name>A0ABR1FXM2_AURAN</name>
<accession>A0ABR1FXM2</accession>
<feature type="compositionally biased region" description="Acidic residues" evidence="2">
    <location>
        <begin position="638"/>
        <end position="660"/>
    </location>
</feature>
<feature type="compositionally biased region" description="Pro residues" evidence="2">
    <location>
        <begin position="182"/>
        <end position="192"/>
    </location>
</feature>
<dbReference type="Gene3D" id="3.10.330.70">
    <property type="match status" value="1"/>
</dbReference>
<dbReference type="InterPro" id="IPR052225">
    <property type="entry name" value="Ser/Arg_repetitive_matrix"/>
</dbReference>
<feature type="region of interest" description="Disordered" evidence="2">
    <location>
        <begin position="1105"/>
        <end position="1230"/>
    </location>
</feature>
<dbReference type="EMBL" id="JBBJCI010000208">
    <property type="protein sequence ID" value="KAK7240871.1"/>
    <property type="molecule type" value="Genomic_DNA"/>
</dbReference>
<dbReference type="InterPro" id="IPR041297">
    <property type="entry name" value="Crb2_Tudor"/>
</dbReference>
<feature type="compositionally biased region" description="Low complexity" evidence="2">
    <location>
        <begin position="170"/>
        <end position="181"/>
    </location>
</feature>
<dbReference type="Gene3D" id="2.30.30.140">
    <property type="match status" value="4"/>
</dbReference>
<dbReference type="SUPFAM" id="SSF63748">
    <property type="entry name" value="Tudor/PWWP/MBT"/>
    <property type="match status" value="1"/>
</dbReference>
<feature type="compositionally biased region" description="Low complexity" evidence="2">
    <location>
        <begin position="1211"/>
        <end position="1223"/>
    </location>
</feature>
<sequence>MVKPRILSAWTPSKRRVREDLEMHLEEAEQQLEQQRREGERLRRVKDAFDASLELRSRELELALEDVAALEQRLRARKGETEALDARMKRADVGAEKRAADALRGEIEAARARATSSRAPTGDWLVIHAKNATVAEGGARGAPAPLPQRPPGQRPRRRGGRRRARDADEPAGATLPWGARRPPLPAPAPAPAGPGSRAPAERPAAPRSDPPPPSRATVGPIAEIPPFRGGAPADEPAPSRPPPTTKLAEIPPFRPRDEPPIHEEENVEEPGVDEDVDADRCTYHVKFRPGADPYEVAAKLFAVAAVADAGVVWDLGSVVANAGDNRFLVTCTLPEDVSRDFMYRELQRSLVPLSGRSMGLVTFVDLAYDWDEPDPAKEIVTLDAAKLAALVDREQREPSAQLGASRGSDASDDFGARLARAGLGSVAEGLRAEGVDDLQTLAKMTEAEVDALARDLGLKVGFAVKLKGLRAEAVARKRLSQAPSRHSVMSQFDLEPLAPGARVLARHGDDAFFSEGAVEAVDGESYGVRFDFGAVGDDIPRRRIFTANQVQDAALPVGETVDALVDGEDDARVATATVVAVDGDAYHVVFEDPELGEASLTRDQVWGAFHDRPAVDPAALLLDDPPSPLKMSPRDDPAAEEPEEPEEEPEEPDAEEDPEPAEAPPRPGDLVAVPGGFALAAHDHDHDHENAPAAPEPEQERDDPPSPQKPPPRGVVEARRWALVPEAAAVDAAAVDAVLADWGVIAPDDDVAVRAEATAGGLALVAEASVAGFPWAWLDEQLQDRFAEFPDVLKSLALQPADQSPRDKSPRRGGAVSAPTRALSPRADNSPRRDAASRTRRRRSARGRRRRTPRSPTRRRARDAVVSAPTRALSPRADNSPRRDAVVPDAAPAEPRGRPEKENAPSPTRRRGARRRVRADARAVAARRQLAAARRARARRGTAQGRAARRRLAAPRRRAAERRAAVGAPPEQGTAPAVAAGPAPEPLPADYLAPGARVECRYMATSEFYGGVVASYVNGRYTVEYDDMGTEHGVDRLRLRLPGQAMAPPAVDAVVDAWHPGSNCVRRASVVGLGASGSRSSSTTTASSTTSAAAAFGAFLPPGLVPEPAAPSRPPPDVVEPVEGPDAPASPDVVEDVEKPGVDDALAVGRRNNYETPKGEALTFDNDDFSPKKAKKPVLHDHHAKQAAPPSPKVAEARGLAARGAEDAVREAAAGVPAASPSREALDDGAAPLAMGAKVLARYGEERTFYPAVVTGVHARSYAILFDDGGDRDDDARGGGSSSGPAPAAEEPAAEEPAAEEPAAEEPAAEEPAAEEPAAATPAKAAAASPRPAAAPLEAGAAVFCRFQQDAEFYPATVVRDNGDGTYAVLFDDGDEDDAANRRAIYRPGQQQHQILVAGERIDVPAAASSPRSLESHEHHLMASDADHPTSPHAGAFDDVDKQSHISSAAFSEHMEAQFDDAFDAFNDQEGFPPDSASSGGFDRGEDRRGRRR</sequence>
<feature type="region of interest" description="Disordered" evidence="2">
    <location>
        <begin position="1269"/>
        <end position="1333"/>
    </location>
</feature>
<dbReference type="InterPro" id="IPR002999">
    <property type="entry name" value="Tudor"/>
</dbReference>
<reference evidence="4 5" key="1">
    <citation type="submission" date="2024-03" db="EMBL/GenBank/DDBJ databases">
        <title>Aureococcus anophagefferens CCMP1851 and Kratosvirus quantuckense: Draft genome of a second virus-susceptible host strain in the model system.</title>
        <authorList>
            <person name="Chase E."/>
            <person name="Truchon A.R."/>
            <person name="Schepens W."/>
            <person name="Wilhelm S.W."/>
        </authorList>
    </citation>
    <scope>NUCLEOTIDE SEQUENCE [LARGE SCALE GENOMIC DNA]</scope>
    <source>
        <strain evidence="4 5">CCMP1851</strain>
    </source>
</reference>
<dbReference type="CDD" id="cd04508">
    <property type="entry name" value="Tudor_SF"/>
    <property type="match status" value="2"/>
</dbReference>
<comment type="caution">
    <text evidence="4">The sequence shown here is derived from an EMBL/GenBank/DDBJ whole genome shotgun (WGS) entry which is preliminary data.</text>
</comment>
<dbReference type="PANTHER" id="PTHR23148:SF0">
    <property type="entry name" value="SERINE_ARGININE REPETITIVE MATRIX PROTEIN 1"/>
    <property type="match status" value="1"/>
</dbReference>
<feature type="coiled-coil region" evidence="1">
    <location>
        <begin position="14"/>
        <end position="80"/>
    </location>
</feature>
<dbReference type="SMART" id="SM00333">
    <property type="entry name" value="TUDOR"/>
    <property type="match status" value="4"/>
</dbReference>
<feature type="compositionally biased region" description="Low complexity" evidence="2">
    <location>
        <begin position="1315"/>
        <end position="1333"/>
    </location>
</feature>
<feature type="compositionally biased region" description="Acidic residues" evidence="2">
    <location>
        <begin position="1292"/>
        <end position="1314"/>
    </location>
</feature>
<feature type="region of interest" description="Disordered" evidence="2">
    <location>
        <begin position="798"/>
        <end position="983"/>
    </location>
</feature>
<feature type="compositionally biased region" description="Basic residues" evidence="2">
    <location>
        <begin position="838"/>
        <end position="861"/>
    </location>
</feature>
<feature type="region of interest" description="Disordered" evidence="2">
    <location>
        <begin position="618"/>
        <end position="715"/>
    </location>
</feature>
<feature type="compositionally biased region" description="Low complexity" evidence="2">
    <location>
        <begin position="922"/>
        <end position="933"/>
    </location>
</feature>
<feature type="compositionally biased region" description="Basic residues" evidence="2">
    <location>
        <begin position="908"/>
        <end position="917"/>
    </location>
</feature>
<dbReference type="Pfam" id="PF18115">
    <property type="entry name" value="Tudor_3"/>
    <property type="match status" value="1"/>
</dbReference>
<feature type="domain" description="Tudor" evidence="3">
    <location>
        <begin position="1335"/>
        <end position="1393"/>
    </location>
</feature>
<keyword evidence="5" id="KW-1185">Reference proteome</keyword>
<feature type="domain" description="Tudor" evidence="3">
    <location>
        <begin position="1231"/>
        <end position="1288"/>
    </location>
</feature>
<feature type="compositionally biased region" description="Basic residues" evidence="2">
    <location>
        <begin position="1172"/>
        <end position="1185"/>
    </location>
</feature>
<feature type="compositionally biased region" description="Basic and acidic residues" evidence="2">
    <location>
        <begin position="681"/>
        <end position="690"/>
    </location>
</feature>
<feature type="compositionally biased region" description="Basic and acidic residues" evidence="2">
    <location>
        <begin position="254"/>
        <end position="264"/>
    </location>
</feature>
<feature type="compositionally biased region" description="Pro residues" evidence="2">
    <location>
        <begin position="1105"/>
        <end position="1118"/>
    </location>
</feature>
<feature type="compositionally biased region" description="Low complexity" evidence="2">
    <location>
        <begin position="1119"/>
        <end position="1129"/>
    </location>
</feature>